<feature type="transmembrane region" description="Helical" evidence="6">
    <location>
        <begin position="194"/>
        <end position="213"/>
    </location>
</feature>
<comment type="subcellular location">
    <subcellularLocation>
        <location evidence="1">Membrane</location>
        <topology evidence="1">Multi-pass membrane protein</topology>
    </subcellularLocation>
</comment>
<evidence type="ECO:0000256" key="3">
    <source>
        <dbReference type="ARBA" id="ARBA00022692"/>
    </source>
</evidence>
<proteinExistence type="inferred from homology"/>
<keyword evidence="8" id="KW-1185">Reference proteome</keyword>
<feature type="transmembrane region" description="Helical" evidence="6">
    <location>
        <begin position="135"/>
        <end position="159"/>
    </location>
</feature>
<dbReference type="PANTHER" id="PTHR30028:SF0">
    <property type="entry name" value="PROTEIN ALUMINUM SENSITIVE 3"/>
    <property type="match status" value="1"/>
</dbReference>
<reference evidence="7" key="1">
    <citation type="submission" date="2021-06" db="EMBL/GenBank/DDBJ databases">
        <authorList>
            <person name="Kallberg Y."/>
            <person name="Tangrot J."/>
            <person name="Rosling A."/>
        </authorList>
    </citation>
    <scope>NUCLEOTIDE SEQUENCE</scope>
    <source>
        <strain evidence="7">CL551</strain>
    </source>
</reference>
<evidence type="ECO:0000313" key="8">
    <source>
        <dbReference type="Proteomes" id="UP000789342"/>
    </source>
</evidence>
<comment type="caution">
    <text evidence="7">The sequence shown here is derived from an EMBL/GenBank/DDBJ whole genome shotgun (WGS) entry which is preliminary data.</text>
</comment>
<gene>
    <name evidence="7" type="ORF">AMORRO_LOCUS11698</name>
</gene>
<protein>
    <submittedName>
        <fullName evidence="7">17874_t:CDS:1</fullName>
    </submittedName>
</protein>
<name>A0A9N9EVT7_9GLOM</name>
<feature type="transmembrane region" description="Helical" evidence="6">
    <location>
        <begin position="44"/>
        <end position="62"/>
    </location>
</feature>
<dbReference type="GO" id="GO:0005886">
    <property type="term" value="C:plasma membrane"/>
    <property type="evidence" value="ECO:0007669"/>
    <property type="project" value="TreeGrafter"/>
</dbReference>
<evidence type="ECO:0000256" key="4">
    <source>
        <dbReference type="ARBA" id="ARBA00022989"/>
    </source>
</evidence>
<dbReference type="OrthoDB" id="432685at2759"/>
<dbReference type="EMBL" id="CAJVPV010015527">
    <property type="protein sequence ID" value="CAG8692478.1"/>
    <property type="molecule type" value="Genomic_DNA"/>
</dbReference>
<feature type="non-terminal residue" evidence="7">
    <location>
        <position position="1"/>
    </location>
</feature>
<feature type="transmembrane region" description="Helical" evidence="6">
    <location>
        <begin position="19"/>
        <end position="37"/>
    </location>
</feature>
<evidence type="ECO:0000256" key="1">
    <source>
        <dbReference type="ARBA" id="ARBA00004141"/>
    </source>
</evidence>
<evidence type="ECO:0000313" key="7">
    <source>
        <dbReference type="EMBL" id="CAG8692478.1"/>
    </source>
</evidence>
<keyword evidence="4 6" id="KW-1133">Transmembrane helix</keyword>
<sequence>ENGTCPDSPNSVPLNWSNVGYASMFIMINGIVSMSLGLHLEKSLFISSVRCVVQLTIMGMILEDVFKARHPLIIMAMVIVLVLLGANEIVFNKNKRRHARMFLSVLVSLAISTITIGIIGSRFALAQDPFWEPQIFIPTMGMLLGNSMSAIAVGNSYALEQFSGQREKIEMYLAFGASRWEAGRPVAMEAVKMAMLPTINSMSIIGLISIPGMMTGQIIGGAPISDAVKYQQIIMFMISSSTALSVLISIFTCVFTCIDNLHRLRIERIITTKPWIYAKKDELVDGVKNIFIGVKNYIFCCFIRNTSSSDDSEAQVLLN</sequence>
<comment type="similarity">
    <text evidence="2">Belongs to the UPF0014 family.</text>
</comment>
<feature type="non-terminal residue" evidence="7">
    <location>
        <position position="319"/>
    </location>
</feature>
<dbReference type="Proteomes" id="UP000789342">
    <property type="component" value="Unassembled WGS sequence"/>
</dbReference>
<evidence type="ECO:0000256" key="5">
    <source>
        <dbReference type="ARBA" id="ARBA00023136"/>
    </source>
</evidence>
<keyword evidence="3 6" id="KW-0812">Transmembrane</keyword>
<keyword evidence="5 6" id="KW-0472">Membrane</keyword>
<dbReference type="PANTHER" id="PTHR30028">
    <property type="entry name" value="UPF0014 INNER MEMBRANE PROTEIN YBBM-RELATED"/>
    <property type="match status" value="1"/>
</dbReference>
<accession>A0A9N9EVT7</accession>
<feature type="transmembrane region" description="Helical" evidence="6">
    <location>
        <begin position="102"/>
        <end position="123"/>
    </location>
</feature>
<feature type="transmembrane region" description="Helical" evidence="6">
    <location>
        <begin position="233"/>
        <end position="258"/>
    </location>
</feature>
<dbReference type="Pfam" id="PF03649">
    <property type="entry name" value="UPF0014"/>
    <property type="match status" value="1"/>
</dbReference>
<feature type="transmembrane region" description="Helical" evidence="6">
    <location>
        <begin position="68"/>
        <end position="90"/>
    </location>
</feature>
<evidence type="ECO:0000256" key="6">
    <source>
        <dbReference type="SAM" id="Phobius"/>
    </source>
</evidence>
<dbReference type="AlphaFoldDB" id="A0A9N9EVT7"/>
<evidence type="ECO:0000256" key="2">
    <source>
        <dbReference type="ARBA" id="ARBA00005268"/>
    </source>
</evidence>
<organism evidence="7 8">
    <name type="scientific">Acaulospora morrowiae</name>
    <dbReference type="NCBI Taxonomy" id="94023"/>
    <lineage>
        <taxon>Eukaryota</taxon>
        <taxon>Fungi</taxon>
        <taxon>Fungi incertae sedis</taxon>
        <taxon>Mucoromycota</taxon>
        <taxon>Glomeromycotina</taxon>
        <taxon>Glomeromycetes</taxon>
        <taxon>Diversisporales</taxon>
        <taxon>Acaulosporaceae</taxon>
        <taxon>Acaulospora</taxon>
    </lineage>
</organism>
<dbReference type="InterPro" id="IPR005226">
    <property type="entry name" value="UPF0014_fam"/>
</dbReference>